<dbReference type="PIRSF" id="PIRSF038958">
    <property type="entry name" value="PG_synth_SpoVB"/>
    <property type="match status" value="1"/>
</dbReference>
<feature type="transmembrane region" description="Helical" evidence="6">
    <location>
        <begin position="246"/>
        <end position="269"/>
    </location>
</feature>
<dbReference type="Proteomes" id="UP001524435">
    <property type="component" value="Unassembled WGS sequence"/>
</dbReference>
<dbReference type="RefSeq" id="WP_102266443.1">
    <property type="nucleotide sequence ID" value="NZ_CALVCM010000054.1"/>
</dbReference>
<dbReference type="Pfam" id="PF01943">
    <property type="entry name" value="Polysacc_synt"/>
    <property type="match status" value="1"/>
</dbReference>
<dbReference type="PANTHER" id="PTHR30250">
    <property type="entry name" value="PST FAMILY PREDICTED COLANIC ACID TRANSPORTER"/>
    <property type="match status" value="1"/>
</dbReference>
<feature type="transmembrane region" description="Helical" evidence="6">
    <location>
        <begin position="192"/>
        <end position="215"/>
    </location>
</feature>
<sequence length="538" mass="59653">MNREKRKQSILAGGLISTAGIFVSKLIGLLYMVPFTAIVGSENMIFYSLPLNVYTYILNVATAGLPFAVATMVARSVTFDDYKTSLLIKKLAHIVMFAFGVVSMLLLVLCSGLISSFQVAQEYADQLRNSYLILAAALIFVPMLSAGRGFYQGLKDMELNALSQTLEQIVRVAFVLCAGALCVYVFHQDQIWAAYFGVMSTGIAAIAALLHLRFYDRKQMPRLRKLAKEQETKGNDDKQALLKEMLWIAFPYLLMAALGYSDMIVNSLFLNQGLLAYGYSEAASSLISGAITGQIQKLMSIPMVLAPGFSAAIVPYLTVNIAKKDWKQVRRNIDDCLGSVLYIGIPISFCLFAFATPIYYVMYGGGEMLPIYGDILRWYALEAFLNTIGPIFNAFMMAGGLAKLNLRNLGIFALLKIILTYPMIMLFGYSGSVLSTVIAYAINILLDVYAFKKYFHFSFRYVNRRMILMLICTGALYAVSLVCPFIGLKGYDCGRFMALIQLGIAGLLSVGAYAALSCYFRLPQTIFHIDFKKILKRG</sequence>
<gene>
    <name evidence="7" type="ORF">NE663_04325</name>
</gene>
<feature type="transmembrane region" description="Helical" evidence="6">
    <location>
        <begin position="53"/>
        <end position="74"/>
    </location>
</feature>
<accession>A0ABT1SJU1</accession>
<evidence type="ECO:0000256" key="5">
    <source>
        <dbReference type="ARBA" id="ARBA00023136"/>
    </source>
</evidence>
<comment type="caution">
    <text evidence="7">The sequence shown here is derived from an EMBL/GenBank/DDBJ whole genome shotgun (WGS) entry which is preliminary data.</text>
</comment>
<comment type="subcellular location">
    <subcellularLocation>
        <location evidence="1">Cell membrane</location>
        <topology evidence="1">Multi-pass membrane protein</topology>
    </subcellularLocation>
</comment>
<dbReference type="InterPro" id="IPR002797">
    <property type="entry name" value="Polysacc_synth"/>
</dbReference>
<evidence type="ECO:0000313" key="7">
    <source>
        <dbReference type="EMBL" id="MCQ5121483.1"/>
    </source>
</evidence>
<feature type="transmembrane region" description="Helical" evidence="6">
    <location>
        <begin position="437"/>
        <end position="455"/>
    </location>
</feature>
<feature type="transmembrane region" description="Helical" evidence="6">
    <location>
        <begin position="340"/>
        <end position="363"/>
    </location>
</feature>
<evidence type="ECO:0000313" key="8">
    <source>
        <dbReference type="Proteomes" id="UP001524435"/>
    </source>
</evidence>
<keyword evidence="8" id="KW-1185">Reference proteome</keyword>
<reference evidence="7 8" key="1">
    <citation type="submission" date="2022-06" db="EMBL/GenBank/DDBJ databases">
        <title>Isolation of gut microbiota from human fecal samples.</title>
        <authorList>
            <person name="Pamer E.G."/>
            <person name="Barat B."/>
            <person name="Waligurski E."/>
            <person name="Medina S."/>
            <person name="Paddock L."/>
            <person name="Mostad J."/>
        </authorList>
    </citation>
    <scope>NUCLEOTIDE SEQUENCE [LARGE SCALE GENOMIC DNA]</scope>
    <source>
        <strain evidence="7 8">DFI.6.1</strain>
    </source>
</reference>
<evidence type="ECO:0000256" key="2">
    <source>
        <dbReference type="ARBA" id="ARBA00022475"/>
    </source>
</evidence>
<organism evidence="7 8">
    <name type="scientific">Massilicoli timonensis</name>
    <dbReference type="NCBI Taxonomy" id="2015901"/>
    <lineage>
        <taxon>Bacteria</taxon>
        <taxon>Bacillati</taxon>
        <taxon>Bacillota</taxon>
        <taxon>Erysipelotrichia</taxon>
        <taxon>Erysipelotrichales</taxon>
        <taxon>Erysipelotrichaceae</taxon>
        <taxon>Massilicoli</taxon>
    </lineage>
</organism>
<feature type="transmembrane region" description="Helical" evidence="6">
    <location>
        <begin position="129"/>
        <end position="147"/>
    </location>
</feature>
<keyword evidence="3 6" id="KW-0812">Transmembrane</keyword>
<name>A0ABT1SJU1_9FIRM</name>
<feature type="transmembrane region" description="Helical" evidence="6">
    <location>
        <begin position="12"/>
        <end position="33"/>
    </location>
</feature>
<feature type="transmembrane region" description="Helical" evidence="6">
    <location>
        <begin position="499"/>
        <end position="522"/>
    </location>
</feature>
<feature type="transmembrane region" description="Helical" evidence="6">
    <location>
        <begin position="298"/>
        <end position="319"/>
    </location>
</feature>
<proteinExistence type="predicted"/>
<dbReference type="CDD" id="cd13124">
    <property type="entry name" value="MATE_SpoVB_like"/>
    <property type="match status" value="1"/>
</dbReference>
<feature type="transmembrane region" description="Helical" evidence="6">
    <location>
        <begin position="467"/>
        <end position="487"/>
    </location>
</feature>
<evidence type="ECO:0000256" key="1">
    <source>
        <dbReference type="ARBA" id="ARBA00004651"/>
    </source>
</evidence>
<keyword evidence="2" id="KW-1003">Cell membrane</keyword>
<evidence type="ECO:0000256" key="6">
    <source>
        <dbReference type="SAM" id="Phobius"/>
    </source>
</evidence>
<dbReference type="PANTHER" id="PTHR30250:SF21">
    <property type="entry name" value="LIPID II FLIPPASE MURJ"/>
    <property type="match status" value="1"/>
</dbReference>
<feature type="transmembrane region" description="Helical" evidence="6">
    <location>
        <begin position="94"/>
        <end position="117"/>
    </location>
</feature>
<feature type="transmembrane region" description="Helical" evidence="6">
    <location>
        <begin position="168"/>
        <end position="186"/>
    </location>
</feature>
<keyword evidence="5 6" id="KW-0472">Membrane</keyword>
<dbReference type="InterPro" id="IPR024923">
    <property type="entry name" value="PG_synth_SpoVB"/>
</dbReference>
<feature type="transmembrane region" description="Helical" evidence="6">
    <location>
        <begin position="409"/>
        <end position="431"/>
    </location>
</feature>
<evidence type="ECO:0000256" key="4">
    <source>
        <dbReference type="ARBA" id="ARBA00022989"/>
    </source>
</evidence>
<keyword evidence="4 6" id="KW-1133">Transmembrane helix</keyword>
<dbReference type="EMBL" id="JANGCH010000004">
    <property type="protein sequence ID" value="MCQ5121483.1"/>
    <property type="molecule type" value="Genomic_DNA"/>
</dbReference>
<feature type="transmembrane region" description="Helical" evidence="6">
    <location>
        <begin position="383"/>
        <end position="402"/>
    </location>
</feature>
<protein>
    <submittedName>
        <fullName evidence="7">Polysaccharide biosynthesis protein</fullName>
    </submittedName>
</protein>
<evidence type="ECO:0000256" key="3">
    <source>
        <dbReference type="ARBA" id="ARBA00022692"/>
    </source>
</evidence>
<dbReference type="InterPro" id="IPR050833">
    <property type="entry name" value="Poly_Biosynth_Transport"/>
</dbReference>